<evidence type="ECO:0000313" key="1">
    <source>
        <dbReference type="EMBL" id="MFD0727356.1"/>
    </source>
</evidence>
<dbReference type="RefSeq" id="WP_386825974.1">
    <property type="nucleotide sequence ID" value="NZ_JBHTIF010000005.1"/>
</dbReference>
<evidence type="ECO:0008006" key="3">
    <source>
        <dbReference type="Google" id="ProtNLM"/>
    </source>
</evidence>
<comment type="caution">
    <text evidence="1">The sequence shown here is derived from an EMBL/GenBank/DDBJ whole genome shotgun (WGS) entry which is preliminary data.</text>
</comment>
<sequence>MSDAGTASPVARRRWRRRLLVLGALLAALSLLVTWLLQPKQLVPLILDRAGKALSLDISASPDAEARLRGTPQLVVRDFVVREPGGDAVLLRAKRVLLSLPWSSVRSAGKDVVIQRVEVDAPEIDLAAVRAWLAKRPPSEETKIPVLRDGLRVTDGRLVDGTLRVEGLAIDLPSLHAQRRAHARIRGRAIDGTLNLPFDLVVAMSRPANNAGIGVVGTLAFEGDDWRLPATIKLSGPLRIGDEGIAMTPATLGAAARYESGETRLPFTLGLHGPLRIADGTATLSPAGVALRGDDTSPVPTFDAHGALSLGKQLILRLDGTLPRWPEAWPALPPPISTSTSPLPFALRYDGRTDLSDTTALSLRRDAMAFDSRFRPYAVLDWLAQVGGSPLPPLDGTLRAPQLEISGATLEGVDVAIDDEGVE</sequence>
<organism evidence="1 2">
    <name type="scientific">Lysobacter brunescens</name>
    <dbReference type="NCBI Taxonomy" id="262323"/>
    <lineage>
        <taxon>Bacteria</taxon>
        <taxon>Pseudomonadati</taxon>
        <taxon>Pseudomonadota</taxon>
        <taxon>Gammaproteobacteria</taxon>
        <taxon>Lysobacterales</taxon>
        <taxon>Lysobacteraceae</taxon>
        <taxon>Lysobacter</taxon>
    </lineage>
</organism>
<reference evidence="2" key="1">
    <citation type="journal article" date="2019" name="Int. J. Syst. Evol. Microbiol.">
        <title>The Global Catalogue of Microorganisms (GCM) 10K type strain sequencing project: providing services to taxonomists for standard genome sequencing and annotation.</title>
        <authorList>
            <consortium name="The Broad Institute Genomics Platform"/>
            <consortium name="The Broad Institute Genome Sequencing Center for Infectious Disease"/>
            <person name="Wu L."/>
            <person name="Ma J."/>
        </authorList>
    </citation>
    <scope>NUCLEOTIDE SEQUENCE [LARGE SCALE GENOMIC DNA]</scope>
    <source>
        <strain evidence="2">CCUG 55585</strain>
    </source>
</reference>
<protein>
    <recommendedName>
        <fullName evidence="3">AsmA family protein</fullName>
    </recommendedName>
</protein>
<keyword evidence="2" id="KW-1185">Reference proteome</keyword>
<accession>A0ABW2YIG6</accession>
<dbReference type="Proteomes" id="UP001597110">
    <property type="component" value="Unassembled WGS sequence"/>
</dbReference>
<gene>
    <name evidence="1" type="ORF">ACFQ0E_17305</name>
</gene>
<name>A0ABW2YIG6_9GAMM</name>
<dbReference type="EMBL" id="JBHTIF010000005">
    <property type="protein sequence ID" value="MFD0727356.1"/>
    <property type="molecule type" value="Genomic_DNA"/>
</dbReference>
<proteinExistence type="predicted"/>
<evidence type="ECO:0000313" key="2">
    <source>
        <dbReference type="Proteomes" id="UP001597110"/>
    </source>
</evidence>